<gene>
    <name evidence="2" type="ORF">FYJ45_28025</name>
</gene>
<evidence type="ECO:0000256" key="1">
    <source>
        <dbReference type="SAM" id="Coils"/>
    </source>
</evidence>
<dbReference type="AlphaFoldDB" id="A0A6N7WR28"/>
<proteinExistence type="predicted"/>
<feature type="coiled-coil region" evidence="1">
    <location>
        <begin position="587"/>
        <end position="620"/>
    </location>
</feature>
<protein>
    <submittedName>
        <fullName evidence="2">Uncharacterized protein</fullName>
    </submittedName>
</protein>
<name>A0A6N7WR28_9FIRM</name>
<organism evidence="2 3">
    <name type="scientific">Eisenbergiella porci</name>
    <dbReference type="NCBI Taxonomy" id="2652274"/>
    <lineage>
        <taxon>Bacteria</taxon>
        <taxon>Bacillati</taxon>
        <taxon>Bacillota</taxon>
        <taxon>Clostridia</taxon>
        <taxon>Lachnospirales</taxon>
        <taxon>Lachnospiraceae</taxon>
        <taxon>Eisenbergiella</taxon>
    </lineage>
</organism>
<evidence type="ECO:0000313" key="3">
    <source>
        <dbReference type="Proteomes" id="UP000436047"/>
    </source>
</evidence>
<accession>A0A6N7WR28</accession>
<sequence length="705" mass="83047">MHINMIPVYETYQKAIDLDLYHAFAELVVQTSQNENAGVSYRQMRTLQIWQPQTDVSTYFEPYSLRYPGEVLERFEEKLGNDVRTLRALALALGNTCAIQSDNMFVGNQRGAFLQKLRRTAKKDVYLRGALYLLETDAAQRRAFLEELAEMVHTRTEEALFVLSLFEDAERGYQAMHDQLIRLFAQSRTLSPVNDFGVLEWFIRFCGELAKKYRGKADLVLRTLMKLPYMNMKPDSREFSVLYKAGYRQEEIILANSLSIWADRIPERLDSNSITAEKIATVCCRMLLNDAKDLSESLYEYVGWLLRRYGDFSIKYEGFQSLWKAIQNGLRPTAPKTLLWMNQTIQKHFSYRFDVFDPHFDILAKELRRNAYIELFTEQMLCSRQSRPLKQWFSRYRELTGADYMEYFSSCHSHDKRAFAFLVEKKEIDLWSFFEQHRADGEDARPIKLLRSYALTVSSWRCFRFVEKLLNRYTFHQLQDIFGSWLHFHECFSKEEGYYNRRTHKTTISRSFLTAEQHRQLYEWVDASFFQTAPEKYDAFVLSALKEPVIQRLYDKTILAAVLRQFLAYSEYGGYEVARLKEQFYDKAELEAEHKAAAEKKEQEKQLEQRKKTAEKREKLLKLYNGSAVSLAKFVREYYYHSEKKEALNMAFDKMLEWPAGCVQTLEAEDAESFFKLCGEMVESKSRPRHEILNMVRTMIGGEAA</sequence>
<keyword evidence="1" id="KW-0175">Coiled coil</keyword>
<reference evidence="2 3" key="1">
    <citation type="submission" date="2019-08" db="EMBL/GenBank/DDBJ databases">
        <title>In-depth cultivation of the pig gut microbiome towards novel bacterial diversity and tailored functional studies.</title>
        <authorList>
            <person name="Wylensek D."/>
            <person name="Hitch T.C.A."/>
            <person name="Clavel T."/>
        </authorList>
    </citation>
    <scope>NUCLEOTIDE SEQUENCE [LARGE SCALE GENOMIC DNA]</scope>
    <source>
        <strain evidence="2 3">WCA-389-WT-23B</strain>
    </source>
</reference>
<dbReference type="GeneID" id="86056832"/>
<dbReference type="Proteomes" id="UP000436047">
    <property type="component" value="Unassembled WGS sequence"/>
</dbReference>
<dbReference type="EMBL" id="VUMI01000090">
    <property type="protein sequence ID" value="MSS91918.1"/>
    <property type="molecule type" value="Genomic_DNA"/>
</dbReference>
<comment type="caution">
    <text evidence="2">The sequence shown here is derived from an EMBL/GenBank/DDBJ whole genome shotgun (WGS) entry which is preliminary data.</text>
</comment>
<evidence type="ECO:0000313" key="2">
    <source>
        <dbReference type="EMBL" id="MSS91918.1"/>
    </source>
</evidence>
<dbReference type="RefSeq" id="WP_321170334.1">
    <property type="nucleotide sequence ID" value="NZ_VUMI01000090.1"/>
</dbReference>
<keyword evidence="3" id="KW-1185">Reference proteome</keyword>